<dbReference type="PANTHER" id="PTHR12646">
    <property type="entry name" value="NOT56 - RELATED"/>
    <property type="match status" value="1"/>
</dbReference>
<keyword evidence="13" id="KW-1185">Reference proteome</keyword>
<evidence type="ECO:0000256" key="1">
    <source>
        <dbReference type="ARBA" id="ARBA00004477"/>
    </source>
</evidence>
<sequence>ILIVVEVILTTLIVIRVPYTEIDWVAYMQEVTTYQNGERDYANIRGDTGPLVYPAGFLYLYGWLKSVATKSDLNKDDPLGLDGSTSPEAVRRIQWVFVVCYVFNCMVVLALYQKVLQRLRQQGMQSSTSIAMVWCWRIGMGLTCLSKRIHSIFVLRLFNDAPSMILLHVSMYLFACCDAWTLGCVVFSLAVSIKMNVLLFAPGLLLLLLQKNQSLLGTIRHLSVCASVQLALGWPFLTTYPISYVKKAFEFDRVFFFMWTVNWKFLPEEMFVSKPWALVLLLCHLGTLALLAKKWWAASLSQKGEWMCWMKSKSNKQSVRLSPEYVIYTMFVSNYIGIVFARTLHYQFYCWYFYSLPMMHLMATITSTMSATSIFLSTIATIVAIFGGEYAFNVFPATEQSSMILQMSHAFLMLRIFQSNVPTIAVDDRKVKLT</sequence>
<dbReference type="AlphaFoldDB" id="B8C606"/>
<evidence type="ECO:0000313" key="13">
    <source>
        <dbReference type="Proteomes" id="UP000001449"/>
    </source>
</evidence>
<feature type="transmembrane region" description="Helical" evidence="11">
    <location>
        <begin position="325"/>
        <end position="354"/>
    </location>
</feature>
<dbReference type="PaxDb" id="35128-Thaps34773"/>
<keyword evidence="4" id="KW-0328">Glycosyltransferase</keyword>
<evidence type="ECO:0000256" key="3">
    <source>
        <dbReference type="ARBA" id="ARBA00011964"/>
    </source>
</evidence>
<dbReference type="KEGG" id="tps:THAPSDRAFT_34773"/>
<gene>
    <name evidence="12" type="ORF">THAPSDRAFT_34773</name>
</gene>
<reference evidence="12 13" key="2">
    <citation type="journal article" date="2008" name="Nature">
        <title>The Phaeodactylum genome reveals the evolutionary history of diatom genomes.</title>
        <authorList>
            <person name="Bowler C."/>
            <person name="Allen A.E."/>
            <person name="Badger J.H."/>
            <person name="Grimwood J."/>
            <person name="Jabbari K."/>
            <person name="Kuo A."/>
            <person name="Maheswari U."/>
            <person name="Martens C."/>
            <person name="Maumus F."/>
            <person name="Otillar R.P."/>
            <person name="Rayko E."/>
            <person name="Salamov A."/>
            <person name="Vandepoele K."/>
            <person name="Beszteri B."/>
            <person name="Gruber A."/>
            <person name="Heijde M."/>
            <person name="Katinka M."/>
            <person name="Mock T."/>
            <person name="Valentin K."/>
            <person name="Verret F."/>
            <person name="Berges J.A."/>
            <person name="Brownlee C."/>
            <person name="Cadoret J.P."/>
            <person name="Chiovitti A."/>
            <person name="Choi C.J."/>
            <person name="Coesel S."/>
            <person name="De Martino A."/>
            <person name="Detter J.C."/>
            <person name="Durkin C."/>
            <person name="Falciatore A."/>
            <person name="Fournet J."/>
            <person name="Haruta M."/>
            <person name="Huysman M.J."/>
            <person name="Jenkins B.D."/>
            <person name="Jiroutova K."/>
            <person name="Jorgensen R.E."/>
            <person name="Joubert Y."/>
            <person name="Kaplan A."/>
            <person name="Kroger N."/>
            <person name="Kroth P.G."/>
            <person name="La Roche J."/>
            <person name="Lindquist E."/>
            <person name="Lommer M."/>
            <person name="Martin-Jezequel V."/>
            <person name="Lopez P.J."/>
            <person name="Lucas S."/>
            <person name="Mangogna M."/>
            <person name="McGinnis K."/>
            <person name="Medlin L.K."/>
            <person name="Montsant A."/>
            <person name="Oudot-Le Secq M.P."/>
            <person name="Napoli C."/>
            <person name="Obornik M."/>
            <person name="Parker M.S."/>
            <person name="Petit J.L."/>
            <person name="Porcel B.M."/>
            <person name="Poulsen N."/>
            <person name="Robison M."/>
            <person name="Rychlewski L."/>
            <person name="Rynearson T.A."/>
            <person name="Schmutz J."/>
            <person name="Shapiro H."/>
            <person name="Siaut M."/>
            <person name="Stanley M."/>
            <person name="Sussman M.R."/>
            <person name="Taylor A.R."/>
            <person name="Vardi A."/>
            <person name="von Dassow P."/>
            <person name="Vyverman W."/>
            <person name="Willis A."/>
            <person name="Wyrwicz L.S."/>
            <person name="Rokhsar D.S."/>
            <person name="Weissenbach J."/>
            <person name="Armbrust E.V."/>
            <person name="Green B.R."/>
            <person name="Van de Peer Y."/>
            <person name="Grigoriev I.V."/>
        </authorList>
    </citation>
    <scope>NUCLEOTIDE SEQUENCE [LARGE SCALE GENOMIC DNA]</scope>
    <source>
        <strain evidence="12 13">CCMP1335</strain>
    </source>
</reference>
<dbReference type="Proteomes" id="UP000001449">
    <property type="component" value="Chromosome 6"/>
</dbReference>
<evidence type="ECO:0000256" key="9">
    <source>
        <dbReference type="ARBA" id="ARBA00023136"/>
    </source>
</evidence>
<dbReference type="STRING" id="35128.B8C606"/>
<evidence type="ECO:0000313" key="12">
    <source>
        <dbReference type="EMBL" id="EED91209.1"/>
    </source>
</evidence>
<feature type="transmembrane region" description="Helical" evidence="11">
    <location>
        <begin position="221"/>
        <end position="242"/>
    </location>
</feature>
<dbReference type="EMBL" id="CM000643">
    <property type="protein sequence ID" value="EED91209.1"/>
    <property type="molecule type" value="Genomic_DNA"/>
</dbReference>
<name>B8C606_THAPS</name>
<dbReference type="GO" id="GO:0005789">
    <property type="term" value="C:endoplasmic reticulum membrane"/>
    <property type="evidence" value="ECO:0007669"/>
    <property type="project" value="UniProtKB-SubCell"/>
</dbReference>
<reference evidence="12 13" key="1">
    <citation type="journal article" date="2004" name="Science">
        <title>The genome of the diatom Thalassiosira pseudonana: ecology, evolution, and metabolism.</title>
        <authorList>
            <person name="Armbrust E.V."/>
            <person name="Berges J.A."/>
            <person name="Bowler C."/>
            <person name="Green B.R."/>
            <person name="Martinez D."/>
            <person name="Putnam N.H."/>
            <person name="Zhou S."/>
            <person name="Allen A.E."/>
            <person name="Apt K.E."/>
            <person name="Bechner M."/>
            <person name="Brzezinski M.A."/>
            <person name="Chaal B.K."/>
            <person name="Chiovitti A."/>
            <person name="Davis A.K."/>
            <person name="Demarest M.S."/>
            <person name="Detter J.C."/>
            <person name="Glavina T."/>
            <person name="Goodstein D."/>
            <person name="Hadi M.Z."/>
            <person name="Hellsten U."/>
            <person name="Hildebrand M."/>
            <person name="Jenkins B.D."/>
            <person name="Jurka J."/>
            <person name="Kapitonov V.V."/>
            <person name="Kroger N."/>
            <person name="Lau W.W."/>
            <person name="Lane T.W."/>
            <person name="Larimer F.W."/>
            <person name="Lippmeier J.C."/>
            <person name="Lucas S."/>
            <person name="Medina M."/>
            <person name="Montsant A."/>
            <person name="Obornik M."/>
            <person name="Parker M.S."/>
            <person name="Palenik B."/>
            <person name="Pazour G.J."/>
            <person name="Richardson P.M."/>
            <person name="Rynearson T.A."/>
            <person name="Saito M.A."/>
            <person name="Schwartz D.C."/>
            <person name="Thamatrakoln K."/>
            <person name="Valentin K."/>
            <person name="Vardi A."/>
            <person name="Wilkerson F.P."/>
            <person name="Rokhsar D.S."/>
        </authorList>
    </citation>
    <scope>NUCLEOTIDE SEQUENCE [LARGE SCALE GENOMIC DNA]</scope>
    <source>
        <strain evidence="12 13">CCMP1335</strain>
    </source>
</reference>
<evidence type="ECO:0000256" key="11">
    <source>
        <dbReference type="SAM" id="Phobius"/>
    </source>
</evidence>
<comment type="subcellular location">
    <subcellularLocation>
        <location evidence="1">Endoplasmic reticulum membrane</location>
        <topology evidence="1">Multi-pass membrane protein</topology>
    </subcellularLocation>
</comment>
<feature type="transmembrane region" description="Helical" evidence="11">
    <location>
        <begin position="180"/>
        <end position="209"/>
    </location>
</feature>
<evidence type="ECO:0000256" key="8">
    <source>
        <dbReference type="ARBA" id="ARBA00022989"/>
    </source>
</evidence>
<dbReference type="InterPro" id="IPR007873">
    <property type="entry name" value="Glycosyltransferase_ALG3"/>
</dbReference>
<comment type="pathway">
    <text evidence="2">Protein modification; protein glycosylation.</text>
</comment>
<accession>B8C606</accession>
<feature type="non-terminal residue" evidence="12">
    <location>
        <position position="1"/>
    </location>
</feature>
<dbReference type="Pfam" id="PF05208">
    <property type="entry name" value="ALG3"/>
    <property type="match status" value="1"/>
</dbReference>
<evidence type="ECO:0000256" key="10">
    <source>
        <dbReference type="ARBA" id="ARBA00049506"/>
    </source>
</evidence>
<feature type="transmembrane region" description="Helical" evidence="11">
    <location>
        <begin position="275"/>
        <end position="292"/>
    </location>
</feature>
<dbReference type="EC" id="2.4.1.258" evidence="3"/>
<dbReference type="GeneID" id="7442373"/>
<organism evidence="12 13">
    <name type="scientific">Thalassiosira pseudonana</name>
    <name type="common">Marine diatom</name>
    <name type="synonym">Cyclotella nana</name>
    <dbReference type="NCBI Taxonomy" id="35128"/>
    <lineage>
        <taxon>Eukaryota</taxon>
        <taxon>Sar</taxon>
        <taxon>Stramenopiles</taxon>
        <taxon>Ochrophyta</taxon>
        <taxon>Bacillariophyta</taxon>
        <taxon>Coscinodiscophyceae</taxon>
        <taxon>Thalassiosirophycidae</taxon>
        <taxon>Thalassiosirales</taxon>
        <taxon>Thalassiosiraceae</taxon>
        <taxon>Thalassiosira</taxon>
    </lineage>
</organism>
<evidence type="ECO:0000256" key="4">
    <source>
        <dbReference type="ARBA" id="ARBA00022676"/>
    </source>
</evidence>
<evidence type="ECO:0000256" key="5">
    <source>
        <dbReference type="ARBA" id="ARBA00022679"/>
    </source>
</evidence>
<feature type="transmembrane region" description="Helical" evidence="11">
    <location>
        <begin position="93"/>
        <end position="112"/>
    </location>
</feature>
<keyword evidence="8 11" id="KW-1133">Transmembrane helix</keyword>
<feature type="transmembrane region" description="Helical" evidence="11">
    <location>
        <begin position="153"/>
        <end position="174"/>
    </location>
</feature>
<dbReference type="GO" id="GO:0005783">
    <property type="term" value="C:endoplasmic reticulum"/>
    <property type="evidence" value="ECO:0000318"/>
    <property type="project" value="GO_Central"/>
</dbReference>
<evidence type="ECO:0000256" key="2">
    <source>
        <dbReference type="ARBA" id="ARBA00004922"/>
    </source>
</evidence>
<dbReference type="InParanoid" id="B8C606"/>
<evidence type="ECO:0000256" key="7">
    <source>
        <dbReference type="ARBA" id="ARBA00022824"/>
    </source>
</evidence>
<keyword evidence="7" id="KW-0256">Endoplasmic reticulum</keyword>
<keyword evidence="6 11" id="KW-0812">Transmembrane</keyword>
<dbReference type="GO" id="GO:0052925">
    <property type="term" value="F:dol-P-Man:Man(5)GlcNAc(2)-PP-Dol alpha-1,3-mannosyltransferase activity"/>
    <property type="evidence" value="ECO:0000318"/>
    <property type="project" value="GO_Central"/>
</dbReference>
<keyword evidence="5" id="KW-0808">Transferase</keyword>
<dbReference type="OMA" id="PERYGIH"/>
<dbReference type="PANTHER" id="PTHR12646:SF0">
    <property type="entry name" value="DOL-P-MAN:MAN(5)GLCNAC(2)-PP-DOL ALPHA-1,3-MANNOSYLTRANSFERASE"/>
    <property type="match status" value="1"/>
</dbReference>
<dbReference type="RefSeq" id="XP_002291102.1">
    <property type="nucleotide sequence ID" value="XM_002291066.1"/>
</dbReference>
<proteinExistence type="predicted"/>
<dbReference type="HOGENOM" id="CLU_035382_3_0_1"/>
<evidence type="ECO:0000256" key="6">
    <source>
        <dbReference type="ARBA" id="ARBA00022692"/>
    </source>
</evidence>
<protein>
    <recommendedName>
        <fullName evidence="3">dolichyl-P-Man:Man5GlcNAc2-PP-dolichol alpha-1,3-mannosyltransferase</fullName>
        <ecNumber evidence="3">2.4.1.258</ecNumber>
    </recommendedName>
</protein>
<dbReference type="eggNOG" id="KOG2762">
    <property type="taxonomic scope" value="Eukaryota"/>
</dbReference>
<keyword evidence="9 11" id="KW-0472">Membrane</keyword>
<comment type="catalytic activity">
    <reaction evidence="10">
        <text>an alpha-D-Man-(1-&gt;2)-alpha-D-Man-(1-&gt;2)-alpha-D-Man-(1-&gt;3)-[alpha-D-Man-(1-&gt;6)]-beta-D-Man-(1-&gt;4)-beta-D-GlcNAc-(1-&gt;4)-alpha-D-GlcNAc-diphospho-di-trans,poly-cis-dolichol + a di-trans,poly-cis-dolichyl beta-D-mannosyl phosphate = an alpha-D-Man-(1-&gt;2)-alpha-D-Man-(1-&gt;2)-alpha-D-Man-(1-&gt;3)-[alpha-D-Man-(1-&gt;3)-alpha-D-Man-(1-&gt;6)]-beta-D-Man-(1-&gt;4)-beta-D-GlcNAc-(1-&gt;4)-alpha-D-GlcNAc-diphospho-di-trans,poly-cis-dolichol + a di-trans,poly-cis-dolichyl phosphate + H(+)</text>
        <dbReference type="Rhea" id="RHEA:29527"/>
        <dbReference type="Rhea" id="RHEA-COMP:19498"/>
        <dbReference type="Rhea" id="RHEA-COMP:19501"/>
        <dbReference type="Rhea" id="RHEA-COMP:19516"/>
        <dbReference type="Rhea" id="RHEA-COMP:19517"/>
        <dbReference type="ChEBI" id="CHEBI:15378"/>
        <dbReference type="ChEBI" id="CHEBI:57683"/>
        <dbReference type="ChEBI" id="CHEBI:58211"/>
        <dbReference type="ChEBI" id="CHEBI:132515"/>
        <dbReference type="ChEBI" id="CHEBI:132516"/>
        <dbReference type="EC" id="2.4.1.258"/>
    </reaction>
    <physiologicalReaction direction="left-to-right" evidence="10">
        <dbReference type="Rhea" id="RHEA:29528"/>
    </physiologicalReaction>
</comment>